<evidence type="ECO:0000313" key="4">
    <source>
        <dbReference type="Proteomes" id="UP000735302"/>
    </source>
</evidence>
<accession>A0AAV3ZL20</accession>
<keyword evidence="4" id="KW-1185">Reference proteome</keyword>
<feature type="compositionally biased region" description="Low complexity" evidence="1">
    <location>
        <begin position="675"/>
        <end position="685"/>
    </location>
</feature>
<gene>
    <name evidence="3" type="ORF">PoB_002170300</name>
</gene>
<dbReference type="InterPro" id="IPR000591">
    <property type="entry name" value="DEP_dom"/>
</dbReference>
<dbReference type="PANTHER" id="PTHR16206:SF4">
    <property type="entry name" value="PROTEIN LET-99"/>
    <property type="match status" value="1"/>
</dbReference>
<evidence type="ECO:0000259" key="2">
    <source>
        <dbReference type="PROSITE" id="PS50186"/>
    </source>
</evidence>
<dbReference type="GO" id="GO:0035556">
    <property type="term" value="P:intracellular signal transduction"/>
    <property type="evidence" value="ECO:0007669"/>
    <property type="project" value="InterPro"/>
</dbReference>
<dbReference type="Proteomes" id="UP000735302">
    <property type="component" value="Unassembled WGS sequence"/>
</dbReference>
<sequence>MGDSKEDAYVGPYKATKVWNDVISAFRQYLPCGRHRRYMKTFDNCFSGSAAIEWLLQYLKTNDSFQSDISRSKAASLVNKLYHAGIFEEVQVTKSMRHKTEVQENRLYRFLPESPSKIKLPRLPLAPRNDVGNFQMTSSTKIKGLTENVPKKLEKSGSFKDVTKKEEVDKRPPSKLSRKISILKKEKDKKDAGEEIVNNEKMSYPPCHIITRILTTKEIKDTWKAVFTIRLKKTLGVAQLGDIVQADLIDGYNVMHNCIYLNKSGVVTNIDASEQLPHWVISAMKCLAHWPEPQEPGLPNYAGFEKDVFGVVKDYFMGLEEPLVPYHLYDTFTAVFVMCGHKQPQSTSPYRERDSDEFTVPSSLWTSASLENIILNLTKKYCTLDTISSHYGTHEDLTSAGMEQKEQMKNFTSQEDLRFAAHLDNHLSDYNRSAFPSTDGMDKVLRCSRSTDRLFQPYSLSRFASQESCPSLPGFEGDRDFLSKSTQSAWNNRHPRSRRSFSRMYRSTPNLKVSKYETAFGPDNKTVTRVFYQNGFTADVSHDDDDDEVFPPSLPVSNHHADYRGSSNYVNVNYGHFKADNSRVKKHMPRSNSVVGVPNEQRITFELKPRTQYPSLDRNRNSCPDSSACIMPSTPAKMNVSVGKTITMPLEEEEVWDRDKLLHHDLSQTSSGYFNNENNTSSESSLKPNTLNPKLEIPHYVNVKSHPSPAVKSVVPLPALFYPTEERLTPTRQPSQAHLLTGMYGPGYRPPNRTQARRSKPPPLALTNPNSSLRSISNSSAGYDDRPPTSMHFSHDLHYRPVLDASKESKFFRNASSSSLEKIHSPHFSEYQKVKSPINSIEGDRLTSTPVYGLTNNTNIPYLGVGTCPPSGIPPCLSTQRKSLDSSRSERFINYPQTRLSEERARNALQLVALLLPPANRRKLHLLFKLMIKMTSNPNLCLDSTQTTRSLVLSTFYKAIFRSISDEDEMVVLQLVSFMLDFYAEIFSPPENIKSQVSDRLKVLQNPQVVYSPRPDRAVRFCQQVSTSEFENQRHSTTQMSALEELLENIVRDENMSSKEKRRRLKQFQRTYPAIYTGRFPNPGSDAAVLSQPKPKIKQPFAIKPLQKFKGLRL</sequence>
<dbReference type="PROSITE" id="PS50186">
    <property type="entry name" value="DEP"/>
    <property type="match status" value="1"/>
</dbReference>
<feature type="region of interest" description="Disordered" evidence="1">
    <location>
        <begin position="667"/>
        <end position="691"/>
    </location>
</feature>
<evidence type="ECO:0000256" key="1">
    <source>
        <dbReference type="SAM" id="MobiDB-lite"/>
    </source>
</evidence>
<dbReference type="InterPro" id="IPR036390">
    <property type="entry name" value="WH_DNA-bd_sf"/>
</dbReference>
<dbReference type="SMART" id="SM00049">
    <property type="entry name" value="DEP"/>
    <property type="match status" value="1"/>
</dbReference>
<dbReference type="PANTHER" id="PTHR16206">
    <property type="entry name" value="DEP DOMAIN-CONTAINING"/>
    <property type="match status" value="1"/>
</dbReference>
<name>A0AAV3ZL20_9GAST</name>
<dbReference type="InterPro" id="IPR008936">
    <property type="entry name" value="Rho_GTPase_activation_prot"/>
</dbReference>
<dbReference type="AlphaFoldDB" id="A0AAV3ZL20"/>
<dbReference type="Pfam" id="PF00610">
    <property type="entry name" value="DEP"/>
    <property type="match status" value="1"/>
</dbReference>
<dbReference type="EMBL" id="BLXT01002484">
    <property type="protein sequence ID" value="GFN95197.1"/>
    <property type="molecule type" value="Genomic_DNA"/>
</dbReference>
<feature type="region of interest" description="Disordered" evidence="1">
    <location>
        <begin position="726"/>
        <end position="787"/>
    </location>
</feature>
<evidence type="ECO:0000313" key="3">
    <source>
        <dbReference type="EMBL" id="GFN95197.1"/>
    </source>
</evidence>
<dbReference type="SUPFAM" id="SSF48350">
    <property type="entry name" value="GTPase activation domain, GAP"/>
    <property type="match status" value="1"/>
</dbReference>
<dbReference type="SUPFAM" id="SSF46785">
    <property type="entry name" value="Winged helix' DNA-binding domain"/>
    <property type="match status" value="1"/>
</dbReference>
<feature type="domain" description="DEP" evidence="2">
    <location>
        <begin position="41"/>
        <end position="112"/>
    </location>
</feature>
<organism evidence="3 4">
    <name type="scientific">Plakobranchus ocellatus</name>
    <dbReference type="NCBI Taxonomy" id="259542"/>
    <lineage>
        <taxon>Eukaryota</taxon>
        <taxon>Metazoa</taxon>
        <taxon>Spiralia</taxon>
        <taxon>Lophotrochozoa</taxon>
        <taxon>Mollusca</taxon>
        <taxon>Gastropoda</taxon>
        <taxon>Heterobranchia</taxon>
        <taxon>Euthyneura</taxon>
        <taxon>Panpulmonata</taxon>
        <taxon>Sacoglossa</taxon>
        <taxon>Placobranchoidea</taxon>
        <taxon>Plakobranchidae</taxon>
        <taxon>Plakobranchus</taxon>
    </lineage>
</organism>
<comment type="caution">
    <text evidence="3">The sequence shown here is derived from an EMBL/GenBank/DDBJ whole genome shotgun (WGS) entry which is preliminary data.</text>
</comment>
<dbReference type="Gene3D" id="1.10.555.10">
    <property type="entry name" value="Rho GTPase activation protein"/>
    <property type="match status" value="1"/>
</dbReference>
<dbReference type="Gene3D" id="1.10.10.10">
    <property type="entry name" value="Winged helix-like DNA-binding domain superfamily/Winged helix DNA-binding domain"/>
    <property type="match status" value="1"/>
</dbReference>
<reference evidence="3 4" key="1">
    <citation type="journal article" date="2021" name="Elife">
        <title>Chloroplast acquisition without the gene transfer in kleptoplastic sea slugs, Plakobranchus ocellatus.</title>
        <authorList>
            <person name="Maeda T."/>
            <person name="Takahashi S."/>
            <person name="Yoshida T."/>
            <person name="Shimamura S."/>
            <person name="Takaki Y."/>
            <person name="Nagai Y."/>
            <person name="Toyoda A."/>
            <person name="Suzuki Y."/>
            <person name="Arimoto A."/>
            <person name="Ishii H."/>
            <person name="Satoh N."/>
            <person name="Nishiyama T."/>
            <person name="Hasebe M."/>
            <person name="Maruyama T."/>
            <person name="Minagawa J."/>
            <person name="Obokata J."/>
            <person name="Shigenobu S."/>
        </authorList>
    </citation>
    <scope>NUCLEOTIDE SEQUENCE [LARGE SCALE GENOMIC DNA]</scope>
</reference>
<dbReference type="InterPro" id="IPR036388">
    <property type="entry name" value="WH-like_DNA-bd_sf"/>
</dbReference>
<feature type="compositionally biased region" description="Low complexity" evidence="1">
    <location>
        <begin position="768"/>
        <end position="780"/>
    </location>
</feature>
<protein>
    <submittedName>
        <fullName evidence="3">Dep domain-containing protein 1a</fullName>
    </submittedName>
</protein>
<proteinExistence type="predicted"/>